<dbReference type="InterPro" id="IPR013320">
    <property type="entry name" value="ConA-like_dom_sf"/>
</dbReference>
<feature type="coiled-coil region" evidence="1">
    <location>
        <begin position="88"/>
        <end position="122"/>
    </location>
</feature>
<feature type="domain" description="B30.2/SPRY" evidence="2">
    <location>
        <begin position="188"/>
        <end position="381"/>
    </location>
</feature>
<dbReference type="PANTHER" id="PTHR12864">
    <property type="entry name" value="RAN BINDING PROTEIN 9-RELATED"/>
    <property type="match status" value="1"/>
</dbReference>
<dbReference type="SUPFAM" id="SSF49899">
    <property type="entry name" value="Concanavalin A-like lectins/glucanases"/>
    <property type="match status" value="1"/>
</dbReference>
<dbReference type="InterPro" id="IPR050618">
    <property type="entry name" value="Ubq-SigPath_Reg"/>
</dbReference>
<dbReference type="InterPro" id="IPR044736">
    <property type="entry name" value="Gid1/RanBPM/SPLA_SPRY"/>
</dbReference>
<proteinExistence type="predicted"/>
<feature type="coiled-coil region" evidence="1">
    <location>
        <begin position="3"/>
        <end position="37"/>
    </location>
</feature>
<dbReference type="AlphaFoldDB" id="A0A183C6Q8"/>
<evidence type="ECO:0000259" key="2">
    <source>
        <dbReference type="PROSITE" id="PS50188"/>
    </source>
</evidence>
<organism evidence="3 4">
    <name type="scientific">Globodera pallida</name>
    <name type="common">Potato cyst nematode worm</name>
    <name type="synonym">Heterodera pallida</name>
    <dbReference type="NCBI Taxonomy" id="36090"/>
    <lineage>
        <taxon>Eukaryota</taxon>
        <taxon>Metazoa</taxon>
        <taxon>Ecdysozoa</taxon>
        <taxon>Nematoda</taxon>
        <taxon>Chromadorea</taxon>
        <taxon>Rhabditida</taxon>
        <taxon>Tylenchina</taxon>
        <taxon>Tylenchomorpha</taxon>
        <taxon>Tylenchoidea</taxon>
        <taxon>Heteroderidae</taxon>
        <taxon>Heteroderinae</taxon>
        <taxon>Globodera</taxon>
    </lineage>
</organism>
<feature type="coiled-coil region" evidence="1">
    <location>
        <begin position="168"/>
        <end position="195"/>
    </location>
</feature>
<dbReference type="CDD" id="cd12885">
    <property type="entry name" value="SPRY_RanBP_like"/>
    <property type="match status" value="1"/>
</dbReference>
<dbReference type="Pfam" id="PF00622">
    <property type="entry name" value="SPRY"/>
    <property type="match status" value="1"/>
</dbReference>
<dbReference type="InterPro" id="IPR043136">
    <property type="entry name" value="B30.2/SPRY_sf"/>
</dbReference>
<protein>
    <submittedName>
        <fullName evidence="4">B30.2/SPRY domain-containing protein</fullName>
    </submittedName>
</protein>
<keyword evidence="3" id="KW-1185">Reference proteome</keyword>
<reference evidence="3" key="1">
    <citation type="submission" date="2013-12" db="EMBL/GenBank/DDBJ databases">
        <authorList>
            <person name="Aslett M."/>
        </authorList>
    </citation>
    <scope>NUCLEOTIDE SEQUENCE [LARGE SCALE GENOMIC DNA]</scope>
    <source>
        <strain evidence="3">Lindley</strain>
    </source>
</reference>
<dbReference type="InterPro" id="IPR003877">
    <property type="entry name" value="SPRY_dom"/>
</dbReference>
<reference evidence="3" key="2">
    <citation type="submission" date="2014-05" db="EMBL/GenBank/DDBJ databases">
        <title>The genome and life-stage specific transcriptomes of Globodera pallida elucidate key aspects of plant parasitism by a cyst nematode.</title>
        <authorList>
            <person name="Cotton J.A."/>
            <person name="Lilley C.J."/>
            <person name="Jones L.M."/>
            <person name="Kikuchi T."/>
            <person name="Reid A.J."/>
            <person name="Thorpe P."/>
            <person name="Tsai I.J."/>
            <person name="Beasley H."/>
            <person name="Blok V."/>
            <person name="Cock P.J.A."/>
            <person name="Van den Akker S.E."/>
            <person name="Holroyd N."/>
            <person name="Hunt M."/>
            <person name="Mantelin S."/>
            <person name="Naghra H."/>
            <person name="Pain A."/>
            <person name="Palomares-Rius J.E."/>
            <person name="Zarowiecki M."/>
            <person name="Berriman M."/>
            <person name="Jones J.T."/>
            <person name="Urwin P.E."/>
        </authorList>
    </citation>
    <scope>NUCLEOTIDE SEQUENCE [LARGE SCALE GENOMIC DNA]</scope>
    <source>
        <strain evidence="3">Lindley</strain>
    </source>
</reference>
<dbReference type="PROSITE" id="PS50188">
    <property type="entry name" value="B302_SPRY"/>
    <property type="match status" value="1"/>
</dbReference>
<evidence type="ECO:0000313" key="4">
    <source>
        <dbReference type="WBParaSite" id="GPLIN_000855400"/>
    </source>
</evidence>
<accession>A0A183C6Q8</accession>
<dbReference type="InterPro" id="IPR001870">
    <property type="entry name" value="B30.2/SPRY"/>
</dbReference>
<evidence type="ECO:0000313" key="3">
    <source>
        <dbReference type="Proteomes" id="UP000050741"/>
    </source>
</evidence>
<dbReference type="WBParaSite" id="GPLIN_000855400">
    <property type="protein sequence ID" value="GPLIN_000855400"/>
    <property type="gene ID" value="GPLIN_000855400"/>
</dbReference>
<dbReference type="Gene3D" id="2.60.120.920">
    <property type="match status" value="1"/>
</dbReference>
<reference evidence="4" key="3">
    <citation type="submission" date="2016-06" db="UniProtKB">
        <authorList>
            <consortium name="WormBaseParasite"/>
        </authorList>
    </citation>
    <scope>IDENTIFICATION</scope>
</reference>
<dbReference type="SMART" id="SM00449">
    <property type="entry name" value="SPRY"/>
    <property type="match status" value="1"/>
</dbReference>
<keyword evidence="1" id="KW-0175">Coiled coil</keyword>
<sequence length="385" mass="43838">MAFIKLVNDHNKLQAKMEQYQKEQQDTNKALIRAQQRNDERLFLQQEKIDKLVRKQNDQEEHRTMMDETIKANAAAAVLEHQNLEKVHKALQGKMKEQLNINAQLENTQHRQQQTINVLKEKLKEAAELDTDRVLHMDWLREKNKKLEGLGNTLKKTIRANAAADLAQQKMEVEYKALQTKVAQYQKEEQRTIEKLQKTVGEGLTLQNRWNSAACHKDLALSEPDRLIVQHNGASAAMCSVRAERAVPKNDGIFYYEVRVVEIHHGIAIGLAPKEMPLDRSVGDFKGTYAYQGDGKFYGHAVAGCSQWTGSPFIGGKPKIVEGDVIGCGVNLTFHQIIYTKNGELLETADLFVNRAARFFPCITMLFPNTKVETNFGPNFVYKFC</sequence>
<evidence type="ECO:0000256" key="1">
    <source>
        <dbReference type="SAM" id="Coils"/>
    </source>
</evidence>
<dbReference type="Proteomes" id="UP000050741">
    <property type="component" value="Unassembled WGS sequence"/>
</dbReference>
<name>A0A183C6Q8_GLOPA</name>